<dbReference type="Pfam" id="PF01535">
    <property type="entry name" value="PPR"/>
    <property type="match status" value="7"/>
</dbReference>
<dbReference type="PANTHER" id="PTHR47926">
    <property type="entry name" value="PENTATRICOPEPTIDE REPEAT-CONTAINING PROTEIN"/>
    <property type="match status" value="1"/>
</dbReference>
<sequence length="596" mass="66802">MLLLLLFHVPTLKQISLLPIIQTRISNSVISVNSTLSSNIARQFLLPSSMFISTWDVYHCNVKIGALAREGNLSDARKVFDEMPTKDVVTWNSMVTGYWQNGFLEDSRRLFELMPVKNVVSWNSMIAGCVENDMVDDAYDYFLTMTEKNTASYNAMISGFVKFDRINEAQKIFDEMPSRNVISYTAMVDGYSRIGEIGRARALFDVMPRKNAISWTVMISGLVESGFYDDARKLFEQMPHKNIVAKTAMITGYCKEGKMEDARSLFEKIRSRDRICWNAMITGYAQTGLGEEAINLFSKMVKTGMQPDDLTFVSVFTACSNLASLEEGRQTYALVIKHGFESDLSVCSALITMYSKCGGIVDSELAFQQISHPDLVSWNTIIAAFAQHGLYDKALSYFNQMVSASIEPSGITFLSLLSACCHAGKVEESMNLLNLMIHKYNVSPRSEHYACLVDIMGRAGQLQRAFKIIQDMSFEADSAIWGSLLAACSVHVNVEFGELAAEKIMHLDPCSSGAYVMLSNIYAASGKWKDVNRIRILMKDRGVIKQRACSWVQIGNKTHCFLGGDAAHPNISDIHLALRRISLHMRMHDDTRTCFL</sequence>
<protein>
    <recommendedName>
        <fullName evidence="7">Pentatricopeptide repeat-containing protein</fullName>
    </recommendedName>
</protein>
<feature type="repeat" description="PPR" evidence="3">
    <location>
        <begin position="374"/>
        <end position="408"/>
    </location>
</feature>
<dbReference type="InterPro" id="IPR011990">
    <property type="entry name" value="TPR-like_helical_dom_sf"/>
</dbReference>
<feature type="repeat" description="PPR" evidence="3">
    <location>
        <begin position="211"/>
        <end position="245"/>
    </location>
</feature>
<dbReference type="EMBL" id="JAWXYG010000008">
    <property type="protein sequence ID" value="KAK4264943.1"/>
    <property type="molecule type" value="Genomic_DNA"/>
</dbReference>
<keyword evidence="2" id="KW-0677">Repeat</keyword>
<dbReference type="GO" id="GO:0048731">
    <property type="term" value="P:system development"/>
    <property type="evidence" value="ECO:0007669"/>
    <property type="project" value="UniProtKB-ARBA"/>
</dbReference>
<reference evidence="5" key="1">
    <citation type="submission" date="2023-10" db="EMBL/GenBank/DDBJ databases">
        <title>Chromosome-level genome of the transformable northern wattle, Acacia crassicarpa.</title>
        <authorList>
            <person name="Massaro I."/>
            <person name="Sinha N.R."/>
            <person name="Poethig S."/>
            <person name="Leichty A.R."/>
        </authorList>
    </citation>
    <scope>NUCLEOTIDE SEQUENCE</scope>
    <source>
        <strain evidence="5">Acra3RX</strain>
        <tissue evidence="5">Leaf</tissue>
    </source>
</reference>
<evidence type="ECO:0000313" key="6">
    <source>
        <dbReference type="Proteomes" id="UP001293593"/>
    </source>
</evidence>
<dbReference type="Proteomes" id="UP001293593">
    <property type="component" value="Unassembled WGS sequence"/>
</dbReference>
<dbReference type="AlphaFoldDB" id="A0AAE1JAH5"/>
<keyword evidence="4" id="KW-0732">Signal</keyword>
<feature type="repeat" description="PPR" evidence="3">
    <location>
        <begin position="409"/>
        <end position="444"/>
    </location>
</feature>
<dbReference type="PROSITE" id="PS51375">
    <property type="entry name" value="PPR"/>
    <property type="match status" value="7"/>
</dbReference>
<evidence type="ECO:0000256" key="3">
    <source>
        <dbReference type="PROSITE-ProRule" id="PRU00708"/>
    </source>
</evidence>
<feature type="repeat" description="PPR" evidence="3">
    <location>
        <begin position="87"/>
        <end position="121"/>
    </location>
</feature>
<dbReference type="InterPro" id="IPR046848">
    <property type="entry name" value="E_motif"/>
</dbReference>
<accession>A0AAE1JAH5</accession>
<dbReference type="FunFam" id="1.25.40.10:FF:000333">
    <property type="entry name" value="Pentatricopeptide repeat-containing protein"/>
    <property type="match status" value="1"/>
</dbReference>
<dbReference type="FunFam" id="1.25.40.10:FF:000842">
    <property type="entry name" value="Pentatricopeptide repeat-containing protein mitochondrial"/>
    <property type="match status" value="1"/>
</dbReference>
<dbReference type="SUPFAM" id="SSF48452">
    <property type="entry name" value="TPR-like"/>
    <property type="match status" value="1"/>
</dbReference>
<evidence type="ECO:0000313" key="5">
    <source>
        <dbReference type="EMBL" id="KAK4264943.1"/>
    </source>
</evidence>
<dbReference type="FunFam" id="1.25.40.10:FF:000125">
    <property type="entry name" value="Pentatricopeptide repeat-containing protein"/>
    <property type="match status" value="1"/>
</dbReference>
<feature type="repeat" description="PPR" evidence="3">
    <location>
        <begin position="273"/>
        <end position="307"/>
    </location>
</feature>
<comment type="caution">
    <text evidence="5">The sequence shown here is derived from an EMBL/GenBank/DDBJ whole genome shotgun (WGS) entry which is preliminary data.</text>
</comment>
<proteinExistence type="inferred from homology"/>
<dbReference type="InterPro" id="IPR002885">
    <property type="entry name" value="PPR_rpt"/>
</dbReference>
<feature type="repeat" description="PPR" evidence="3">
    <location>
        <begin position="56"/>
        <end position="86"/>
    </location>
</feature>
<evidence type="ECO:0000256" key="2">
    <source>
        <dbReference type="ARBA" id="ARBA00022737"/>
    </source>
</evidence>
<organism evidence="5 6">
    <name type="scientific">Acacia crassicarpa</name>
    <name type="common">northern wattle</name>
    <dbReference type="NCBI Taxonomy" id="499986"/>
    <lineage>
        <taxon>Eukaryota</taxon>
        <taxon>Viridiplantae</taxon>
        <taxon>Streptophyta</taxon>
        <taxon>Embryophyta</taxon>
        <taxon>Tracheophyta</taxon>
        <taxon>Spermatophyta</taxon>
        <taxon>Magnoliopsida</taxon>
        <taxon>eudicotyledons</taxon>
        <taxon>Gunneridae</taxon>
        <taxon>Pentapetalae</taxon>
        <taxon>rosids</taxon>
        <taxon>fabids</taxon>
        <taxon>Fabales</taxon>
        <taxon>Fabaceae</taxon>
        <taxon>Caesalpinioideae</taxon>
        <taxon>mimosoid clade</taxon>
        <taxon>Acacieae</taxon>
        <taxon>Acacia</taxon>
    </lineage>
</organism>
<keyword evidence="6" id="KW-1185">Reference proteome</keyword>
<evidence type="ECO:0000256" key="1">
    <source>
        <dbReference type="ARBA" id="ARBA00006643"/>
    </source>
</evidence>
<dbReference type="InterPro" id="IPR046960">
    <property type="entry name" value="PPR_At4g14850-like_plant"/>
</dbReference>
<evidence type="ECO:0000256" key="4">
    <source>
        <dbReference type="SAM" id="SignalP"/>
    </source>
</evidence>
<dbReference type="GO" id="GO:0003723">
    <property type="term" value="F:RNA binding"/>
    <property type="evidence" value="ECO:0007669"/>
    <property type="project" value="InterPro"/>
</dbReference>
<dbReference type="Pfam" id="PF13041">
    <property type="entry name" value="PPR_2"/>
    <property type="match status" value="2"/>
</dbReference>
<dbReference type="Pfam" id="PF20431">
    <property type="entry name" value="E_motif"/>
    <property type="match status" value="1"/>
</dbReference>
<feature type="chain" id="PRO_5042058676" description="Pentatricopeptide repeat-containing protein" evidence="4">
    <location>
        <begin position="18"/>
        <end position="596"/>
    </location>
</feature>
<feature type="signal peptide" evidence="4">
    <location>
        <begin position="1"/>
        <end position="17"/>
    </location>
</feature>
<dbReference type="NCBIfam" id="TIGR00756">
    <property type="entry name" value="PPR"/>
    <property type="match status" value="9"/>
</dbReference>
<feature type="repeat" description="PPR" evidence="3">
    <location>
        <begin position="149"/>
        <end position="183"/>
    </location>
</feature>
<dbReference type="Gene3D" id="1.25.40.10">
    <property type="entry name" value="Tetratricopeptide repeat domain"/>
    <property type="match status" value="5"/>
</dbReference>
<name>A0AAE1JAH5_9FABA</name>
<dbReference type="PANTHER" id="PTHR47926:SF436">
    <property type="entry name" value="PENTATRICOPEPTIDE REPEAT-CONTAINING PROTEIN ELI1, CHLOROPLASTIC-LIKE ISOFORM X2"/>
    <property type="match status" value="1"/>
</dbReference>
<evidence type="ECO:0008006" key="7">
    <source>
        <dbReference type="Google" id="ProtNLM"/>
    </source>
</evidence>
<dbReference type="GO" id="GO:0009451">
    <property type="term" value="P:RNA modification"/>
    <property type="evidence" value="ECO:0007669"/>
    <property type="project" value="InterPro"/>
</dbReference>
<comment type="similarity">
    <text evidence="1">Belongs to the PPR family. PCMP-H subfamily.</text>
</comment>
<gene>
    <name evidence="5" type="ORF">QN277_026057</name>
</gene>